<evidence type="ECO:0000313" key="1">
    <source>
        <dbReference type="EMBL" id="TRZ13312.1"/>
    </source>
</evidence>
<reference evidence="1" key="1">
    <citation type="submission" date="2019-04" db="EMBL/GenBank/DDBJ databases">
        <title>Genome assembly of Zosterops borbonicus 15179.</title>
        <authorList>
            <person name="Leroy T."/>
            <person name="Anselmetti Y."/>
            <person name="Tilak M.-K."/>
            <person name="Nabholz B."/>
        </authorList>
    </citation>
    <scope>NUCLEOTIDE SEQUENCE</scope>
    <source>
        <strain evidence="1">HGM_15179</strain>
        <tissue evidence="1">Muscle</tissue>
    </source>
</reference>
<protein>
    <submittedName>
        <fullName evidence="1">Uncharacterized protein</fullName>
    </submittedName>
</protein>
<proteinExistence type="predicted"/>
<keyword evidence="2" id="KW-1185">Reference proteome</keyword>
<gene>
    <name evidence="1" type="ORF">HGM15179_013802</name>
</gene>
<dbReference type="EMBL" id="SWJQ01000517">
    <property type="protein sequence ID" value="TRZ13312.1"/>
    <property type="molecule type" value="Genomic_DNA"/>
</dbReference>
<evidence type="ECO:0000313" key="2">
    <source>
        <dbReference type="Proteomes" id="UP000796761"/>
    </source>
</evidence>
<name>A0A8K1G821_9PASS</name>
<organism evidence="1 2">
    <name type="scientific">Zosterops borbonicus</name>
    <dbReference type="NCBI Taxonomy" id="364589"/>
    <lineage>
        <taxon>Eukaryota</taxon>
        <taxon>Metazoa</taxon>
        <taxon>Chordata</taxon>
        <taxon>Craniata</taxon>
        <taxon>Vertebrata</taxon>
        <taxon>Euteleostomi</taxon>
        <taxon>Archelosauria</taxon>
        <taxon>Archosauria</taxon>
        <taxon>Dinosauria</taxon>
        <taxon>Saurischia</taxon>
        <taxon>Theropoda</taxon>
        <taxon>Coelurosauria</taxon>
        <taxon>Aves</taxon>
        <taxon>Neognathae</taxon>
        <taxon>Neoaves</taxon>
        <taxon>Telluraves</taxon>
        <taxon>Australaves</taxon>
        <taxon>Passeriformes</taxon>
        <taxon>Sylvioidea</taxon>
        <taxon>Zosteropidae</taxon>
        <taxon>Zosterops</taxon>
    </lineage>
</organism>
<accession>A0A8K1G821</accession>
<dbReference type="Proteomes" id="UP000796761">
    <property type="component" value="Unassembled WGS sequence"/>
</dbReference>
<sequence length="123" mass="13925">MVQTVVRQLCPCRTTEQPMENHGDEEIHLQPMEEPHGRACGCLGGGCDFMGDSRREKFTLEQPVLEGLKLVEEASMLQQSWEDCCPWVGLMLEKLMANCLLWKGRHNAAGEQLLSLNNRRKNG</sequence>
<dbReference type="OrthoDB" id="9221952at2759"/>
<dbReference type="AlphaFoldDB" id="A0A8K1G821"/>
<comment type="caution">
    <text evidence="1">The sequence shown here is derived from an EMBL/GenBank/DDBJ whole genome shotgun (WGS) entry which is preliminary data.</text>
</comment>